<dbReference type="InterPro" id="IPR027421">
    <property type="entry name" value="DNA_pol_lamdba_lyase_dom_sf"/>
</dbReference>
<feature type="domain" description="ERCC4" evidence="15">
    <location>
        <begin position="566"/>
        <end position="678"/>
    </location>
</feature>
<feature type="compositionally biased region" description="Low complexity" evidence="14">
    <location>
        <begin position="531"/>
        <end position="555"/>
    </location>
</feature>
<evidence type="ECO:0000256" key="11">
    <source>
        <dbReference type="ARBA" id="ARBA00023204"/>
    </source>
</evidence>
<dbReference type="GO" id="GO:0048476">
    <property type="term" value="C:Holliday junction resolvase complex"/>
    <property type="evidence" value="ECO:0007669"/>
    <property type="project" value="UniProtKB-UniRule"/>
</dbReference>
<dbReference type="InterPro" id="IPR006166">
    <property type="entry name" value="ERCC4_domain"/>
</dbReference>
<dbReference type="EMBL" id="CASHTH010000454">
    <property type="protein sequence ID" value="CAI8001837.1"/>
    <property type="molecule type" value="Genomic_DNA"/>
</dbReference>
<dbReference type="CDD" id="cd20074">
    <property type="entry name" value="XPF_nuclease_Mus81"/>
    <property type="match status" value="1"/>
</dbReference>
<feature type="compositionally biased region" description="Polar residues" evidence="14">
    <location>
        <begin position="303"/>
        <end position="316"/>
    </location>
</feature>
<dbReference type="GO" id="GO:0003677">
    <property type="term" value="F:DNA binding"/>
    <property type="evidence" value="ECO:0007669"/>
    <property type="project" value="UniProtKB-UniRule"/>
</dbReference>
<dbReference type="CDD" id="cd21036">
    <property type="entry name" value="WH_MUS81"/>
    <property type="match status" value="1"/>
</dbReference>
<dbReference type="Pfam" id="PF02732">
    <property type="entry name" value="ERCC4"/>
    <property type="match status" value="1"/>
</dbReference>
<dbReference type="Proteomes" id="UP001174909">
    <property type="component" value="Unassembled WGS sequence"/>
</dbReference>
<evidence type="ECO:0000256" key="3">
    <source>
        <dbReference type="ARBA" id="ARBA00010015"/>
    </source>
</evidence>
<comment type="subunit">
    <text evidence="13">Interacts with EME1.</text>
</comment>
<dbReference type="SUPFAM" id="SSF47802">
    <property type="entry name" value="DNA polymerase beta, N-terminal domain-like"/>
    <property type="match status" value="1"/>
</dbReference>
<dbReference type="SMART" id="SM00891">
    <property type="entry name" value="ERCC4"/>
    <property type="match status" value="1"/>
</dbReference>
<keyword evidence="6 13" id="KW-0255">Endonuclease</keyword>
<keyword evidence="8 13" id="KW-0378">Hydrolase</keyword>
<dbReference type="GO" id="GO:0005634">
    <property type="term" value="C:nucleus"/>
    <property type="evidence" value="ECO:0007669"/>
    <property type="project" value="UniProtKB-SubCell"/>
</dbReference>
<evidence type="ECO:0000256" key="6">
    <source>
        <dbReference type="ARBA" id="ARBA00022759"/>
    </source>
</evidence>
<comment type="cofactor">
    <cofactor evidence="1 13">
        <name>Mg(2+)</name>
        <dbReference type="ChEBI" id="CHEBI:18420"/>
    </cofactor>
</comment>
<feature type="compositionally biased region" description="Low complexity" evidence="14">
    <location>
        <begin position="498"/>
        <end position="516"/>
    </location>
</feature>
<evidence type="ECO:0000256" key="14">
    <source>
        <dbReference type="SAM" id="MobiDB-lite"/>
    </source>
</evidence>
<dbReference type="Gene3D" id="1.10.10.10">
    <property type="entry name" value="Winged helix-like DNA-binding domain superfamily/Winged helix DNA-binding domain"/>
    <property type="match status" value="1"/>
</dbReference>
<feature type="region of interest" description="Disordered" evidence="14">
    <location>
        <begin position="368"/>
        <end position="555"/>
    </location>
</feature>
<gene>
    <name evidence="16" type="ORF">GBAR_LOCUS3271</name>
</gene>
<dbReference type="Gene3D" id="1.10.150.110">
    <property type="entry name" value="DNA polymerase beta, N-terminal domain-like"/>
    <property type="match status" value="1"/>
</dbReference>
<evidence type="ECO:0000256" key="4">
    <source>
        <dbReference type="ARBA" id="ARBA00022722"/>
    </source>
</evidence>
<sequence>METKRLKRKRRPVGGYSNPLFVKWVEEWRDQAREEGSKVQYAYTKALNSLKKYPLPLTSGEEAKILDHIGEKLAKKLDKRLAQYRAEEEENSGSVKRSKVAARSLAGETSGAQGDVQSAKGKKKRRQTEYVPEFRSGPYAIIIALYRAKQRPNWTGHLTKNQLMSQAQPFSDKSFTIPDDGKYYTAWSSVATLIRKGLVDKRSCPAKFRLTEAGEEMAEKLERATSVLTSPSSVSPSADHSPSSSSSLTASNSNRAGNGPRVSPTQNIVSRPMSPPTFSPPYPSLKSPNTPTPPDLSHPPTISLVSDTEDNGSSSDIEILPPPLSVRIQAKTRPTTTTSLSLSPSPPHTQGPSRWCVEETPEHSVACASGERFPTGSGGRGPLTPAQMAGHAALSRLQSGGVAGGIGRDRGEGNSSGGGRKGESSWKGEESRGERSKGTLPSCRVDLTLEMEDFPVGKRRRESIDDDDDLPDFPLLTKAKPPQTHRPTLTSPPPQSPPFHRSPSSRLSPSPSIPKSTLSKPVLRDVTTSRTQNAGSNTTATTNTTSQTLTTGPPLFRLKPGEFEVLLCVDNAESTACRKSSSQFRGILLQELAKNGVRFDVRKLNVGDFLWIAKEKSSPLRGQVTLPSSREVALDYIVERKRMDDLAGSITDGRFNEQKFRLKNCGVKFPVYLVEEFGDKMHLKLPVRSLEQAISNTLVIDGFRVQRTTDIRDSVVFLTLLTRQLSTHYAEKTVEAYPWSVMADVNKHPPPDGDKAGRHGSHHLTVGDTVRGVEFASFNDASVKNKTLTAYEMLGRHLIQVPCVSAERAAAILDHFPTISALNVLS</sequence>
<dbReference type="GO" id="GO:0006308">
    <property type="term" value="P:DNA catabolic process"/>
    <property type="evidence" value="ECO:0007669"/>
    <property type="project" value="UniProtKB-UniRule"/>
</dbReference>
<dbReference type="Gene3D" id="3.40.50.10130">
    <property type="match status" value="1"/>
</dbReference>
<keyword evidence="12 13" id="KW-0539">Nucleus</keyword>
<feature type="region of interest" description="Disordered" evidence="14">
    <location>
        <begin position="222"/>
        <end position="355"/>
    </location>
</feature>
<proteinExistence type="inferred from homology"/>
<dbReference type="InterPro" id="IPR011335">
    <property type="entry name" value="Restrct_endonuc-II-like"/>
</dbReference>
<dbReference type="InterPro" id="IPR047416">
    <property type="entry name" value="XPF_nuclease_Mus81"/>
</dbReference>
<evidence type="ECO:0000256" key="12">
    <source>
        <dbReference type="ARBA" id="ARBA00023242"/>
    </source>
</evidence>
<evidence type="ECO:0000256" key="8">
    <source>
        <dbReference type="ARBA" id="ARBA00022801"/>
    </source>
</evidence>
<dbReference type="FunFam" id="3.40.50.10130:FF:000003">
    <property type="entry name" value="Crossover junction endonuclease MUS81"/>
    <property type="match status" value="1"/>
</dbReference>
<keyword evidence="9 13" id="KW-0460">Magnesium</keyword>
<reference evidence="16" key="1">
    <citation type="submission" date="2023-03" db="EMBL/GenBank/DDBJ databases">
        <authorList>
            <person name="Steffen K."/>
            <person name="Cardenas P."/>
        </authorList>
    </citation>
    <scope>NUCLEOTIDE SEQUENCE</scope>
</reference>
<dbReference type="GO" id="GO:0008821">
    <property type="term" value="F:crossover junction DNA endonuclease activity"/>
    <property type="evidence" value="ECO:0007669"/>
    <property type="project" value="UniProtKB-UniRule"/>
</dbReference>
<dbReference type="EC" id="3.1.22.-" evidence="13"/>
<evidence type="ECO:0000259" key="15">
    <source>
        <dbReference type="SMART" id="SM00891"/>
    </source>
</evidence>
<dbReference type="Pfam" id="PF14716">
    <property type="entry name" value="HHH_8"/>
    <property type="match status" value="1"/>
</dbReference>
<evidence type="ECO:0000256" key="7">
    <source>
        <dbReference type="ARBA" id="ARBA00022763"/>
    </source>
</evidence>
<keyword evidence="4 13" id="KW-0540">Nuclease</keyword>
<dbReference type="SUPFAM" id="SSF52980">
    <property type="entry name" value="Restriction endonuclease-like"/>
    <property type="match status" value="1"/>
</dbReference>
<dbReference type="GO" id="GO:0000712">
    <property type="term" value="P:resolution of meiotic recombination intermediates"/>
    <property type="evidence" value="ECO:0007669"/>
    <property type="project" value="TreeGrafter"/>
</dbReference>
<feature type="compositionally biased region" description="Low complexity" evidence="14">
    <location>
        <begin position="334"/>
        <end position="343"/>
    </location>
</feature>
<dbReference type="GO" id="GO:0048257">
    <property type="term" value="F:3'-flap endonuclease activity"/>
    <property type="evidence" value="ECO:0007669"/>
    <property type="project" value="TreeGrafter"/>
</dbReference>
<evidence type="ECO:0000256" key="2">
    <source>
        <dbReference type="ARBA" id="ARBA00004123"/>
    </source>
</evidence>
<dbReference type="GO" id="GO:0046872">
    <property type="term" value="F:metal ion binding"/>
    <property type="evidence" value="ECO:0007669"/>
    <property type="project" value="UniProtKB-UniRule"/>
</dbReference>
<accession>A0AA35W8A5</accession>
<comment type="similarity">
    <text evidence="3 13">Belongs to the XPF family.</text>
</comment>
<dbReference type="InterPro" id="IPR036388">
    <property type="entry name" value="WH-like_DNA-bd_sf"/>
</dbReference>
<feature type="compositionally biased region" description="Pro residues" evidence="14">
    <location>
        <begin position="273"/>
        <end position="283"/>
    </location>
</feature>
<keyword evidence="10 13" id="KW-0233">DNA recombination</keyword>
<organism evidence="16 17">
    <name type="scientific">Geodia barretti</name>
    <name type="common">Barrett's horny sponge</name>
    <dbReference type="NCBI Taxonomy" id="519541"/>
    <lineage>
        <taxon>Eukaryota</taxon>
        <taxon>Metazoa</taxon>
        <taxon>Porifera</taxon>
        <taxon>Demospongiae</taxon>
        <taxon>Heteroscleromorpha</taxon>
        <taxon>Tetractinellida</taxon>
        <taxon>Astrophorina</taxon>
        <taxon>Geodiidae</taxon>
        <taxon>Geodia</taxon>
    </lineage>
</organism>
<evidence type="ECO:0000256" key="1">
    <source>
        <dbReference type="ARBA" id="ARBA00001946"/>
    </source>
</evidence>
<keyword evidence="5 13" id="KW-0479">Metal-binding</keyword>
<dbReference type="InterPro" id="IPR047417">
    <property type="entry name" value="WHD_MUS81"/>
</dbReference>
<dbReference type="PANTHER" id="PTHR13451">
    <property type="entry name" value="CLASS II CROSSOVER JUNCTION ENDONUCLEASE MUS81"/>
    <property type="match status" value="1"/>
</dbReference>
<dbReference type="InterPro" id="IPR010996">
    <property type="entry name" value="HHH_MUS81"/>
</dbReference>
<evidence type="ECO:0000256" key="10">
    <source>
        <dbReference type="ARBA" id="ARBA00023172"/>
    </source>
</evidence>
<feature type="compositionally biased region" description="Low complexity" evidence="14">
    <location>
        <begin position="224"/>
        <end position="254"/>
    </location>
</feature>
<dbReference type="AlphaFoldDB" id="A0AA35W8A5"/>
<evidence type="ECO:0000256" key="5">
    <source>
        <dbReference type="ARBA" id="ARBA00022723"/>
    </source>
</evidence>
<dbReference type="GO" id="GO:0031297">
    <property type="term" value="P:replication fork processing"/>
    <property type="evidence" value="ECO:0007669"/>
    <property type="project" value="UniProtKB-ARBA"/>
</dbReference>
<keyword evidence="11 13" id="KW-0234">DNA repair</keyword>
<keyword evidence="7 13" id="KW-0227">DNA damage</keyword>
<feature type="compositionally biased region" description="Basic and acidic residues" evidence="14">
    <location>
        <begin position="420"/>
        <end position="437"/>
    </location>
</feature>
<dbReference type="PANTHER" id="PTHR13451:SF0">
    <property type="entry name" value="CROSSOVER JUNCTION ENDONUCLEASE MUS81"/>
    <property type="match status" value="1"/>
</dbReference>
<evidence type="ECO:0000313" key="17">
    <source>
        <dbReference type="Proteomes" id="UP001174909"/>
    </source>
</evidence>
<comment type="subcellular location">
    <subcellularLocation>
        <location evidence="2 13">Nucleus</location>
    </subcellularLocation>
</comment>
<comment type="caution">
    <text evidence="16">The sequence shown here is derived from an EMBL/GenBank/DDBJ whole genome shotgun (WGS) entry which is preliminary data.</text>
</comment>
<comment type="function">
    <text evidence="13">Interacts with EME1 to form a DNA structure-specific endonuclease with substrate preference for branched DNA structures with a 5'-end at the branch nick. Typical substrates include 3'-flap structures, D-loops, replication forks and nicked Holliday junctions. May be required in mitosis for the processing of stalled or collapsed replication fork intermediates. May be required in meiosis for the repair of meiosis-specific double strand breaks subsequent to single-end invasion (SEI).</text>
</comment>
<evidence type="ECO:0000256" key="13">
    <source>
        <dbReference type="RuleBase" id="RU369042"/>
    </source>
</evidence>
<evidence type="ECO:0000313" key="16">
    <source>
        <dbReference type="EMBL" id="CAI8001837.1"/>
    </source>
</evidence>
<feature type="region of interest" description="Disordered" evidence="14">
    <location>
        <begin position="86"/>
        <end position="129"/>
    </location>
</feature>
<dbReference type="GO" id="GO:0000727">
    <property type="term" value="P:double-strand break repair via break-induced replication"/>
    <property type="evidence" value="ECO:0007669"/>
    <property type="project" value="UniProtKB-UniRule"/>
</dbReference>
<dbReference type="FunFam" id="1.10.150.110:FF:000001">
    <property type="entry name" value="Putative Crossover junction endonuclease MUS81"/>
    <property type="match status" value="1"/>
</dbReference>
<evidence type="ECO:0000256" key="9">
    <source>
        <dbReference type="ARBA" id="ARBA00022842"/>
    </source>
</evidence>
<dbReference type="GO" id="GO:0031573">
    <property type="term" value="P:mitotic intra-S DNA damage checkpoint signaling"/>
    <property type="evidence" value="ECO:0007669"/>
    <property type="project" value="TreeGrafter"/>
</dbReference>
<dbReference type="Pfam" id="PF21136">
    <property type="entry name" value="WHD_MUS81"/>
    <property type="match status" value="1"/>
</dbReference>
<keyword evidence="17" id="KW-1185">Reference proteome</keyword>
<dbReference type="InterPro" id="IPR033309">
    <property type="entry name" value="Mus81"/>
</dbReference>
<dbReference type="FunFam" id="1.10.10.10:FF:000307">
    <property type="entry name" value="Crossover junction endonuclease MUS81"/>
    <property type="match status" value="1"/>
</dbReference>
<name>A0AA35W8A5_GEOBA</name>
<protein>
    <recommendedName>
        <fullName evidence="13">Crossover junction endonuclease MUS81</fullName>
        <ecNumber evidence="13">3.1.22.-</ecNumber>
    </recommendedName>
</protein>